<dbReference type="Gene3D" id="1.10.10.820">
    <property type="match status" value="1"/>
</dbReference>
<dbReference type="GO" id="GO:0051015">
    <property type="term" value="F:actin filament binding"/>
    <property type="evidence" value="ECO:0007669"/>
    <property type="project" value="TreeGrafter"/>
</dbReference>
<feature type="compositionally biased region" description="Polar residues" evidence="10">
    <location>
        <begin position="7"/>
        <end position="24"/>
    </location>
</feature>
<accession>A0AAV5VYX0</accession>
<dbReference type="SUPFAM" id="SSF57997">
    <property type="entry name" value="Tropomyosin"/>
    <property type="match status" value="1"/>
</dbReference>
<dbReference type="GO" id="GO:0005737">
    <property type="term" value="C:cytoplasm"/>
    <property type="evidence" value="ECO:0007669"/>
    <property type="project" value="TreeGrafter"/>
</dbReference>
<dbReference type="Proteomes" id="UP001432322">
    <property type="component" value="Unassembled WGS sequence"/>
</dbReference>
<feature type="region of interest" description="Disordered" evidence="10">
    <location>
        <begin position="1"/>
        <end position="24"/>
    </location>
</feature>
<evidence type="ECO:0000313" key="13">
    <source>
        <dbReference type="Proteomes" id="UP001432322"/>
    </source>
</evidence>
<dbReference type="Gene3D" id="1.20.5.4820">
    <property type="match status" value="1"/>
</dbReference>
<dbReference type="Gene3D" id="1.20.58.530">
    <property type="match status" value="1"/>
</dbReference>
<dbReference type="SMART" id="SM00242">
    <property type="entry name" value="MYSc"/>
    <property type="match status" value="1"/>
</dbReference>
<comment type="caution">
    <text evidence="12">The sequence shown here is derived from an EMBL/GenBank/DDBJ whole genome shotgun (WGS) entry which is preliminary data.</text>
</comment>
<dbReference type="Pfam" id="PF00063">
    <property type="entry name" value="Myosin_head"/>
    <property type="match status" value="1"/>
</dbReference>
<feature type="non-terminal residue" evidence="12">
    <location>
        <position position="1"/>
    </location>
</feature>
<dbReference type="PRINTS" id="PR00193">
    <property type="entry name" value="MYOSINHEAVY"/>
</dbReference>
<dbReference type="PROSITE" id="PS51456">
    <property type="entry name" value="MYOSIN_MOTOR"/>
    <property type="match status" value="1"/>
</dbReference>
<organism evidence="12 13">
    <name type="scientific">Pristionchus fissidentatus</name>
    <dbReference type="NCBI Taxonomy" id="1538716"/>
    <lineage>
        <taxon>Eukaryota</taxon>
        <taxon>Metazoa</taxon>
        <taxon>Ecdysozoa</taxon>
        <taxon>Nematoda</taxon>
        <taxon>Chromadorea</taxon>
        <taxon>Rhabditida</taxon>
        <taxon>Rhabditina</taxon>
        <taxon>Diplogasteromorpha</taxon>
        <taxon>Diplogasteroidea</taxon>
        <taxon>Neodiplogasteridae</taxon>
        <taxon>Pristionchus</taxon>
    </lineage>
</organism>
<dbReference type="EMBL" id="BTSY01000004">
    <property type="protein sequence ID" value="GMT23573.1"/>
    <property type="molecule type" value="Genomic_DNA"/>
</dbReference>
<sequence length="1467" mass="170766">VYVEMSWRQSQCNGGPSTSNQDTNQSIDFLRISDKDIENETKLIPLKRQVWMRDESSGYRLVDLLDSISDDVIVAFHNEKGIYERHRLHSSLCLPSSHEVFPEDLCDLSQPNAATILHSLSKRFDRSLIHTNCGLFCIVLNPWKNLDLYSHSIRSFYRLGINGNPPPHVYNIAQSAVDGLQCRGKSQSILITGESGSGKTENTKRIIEFIVERRDRKRNPQSESKVLQFTQLLEAFGNAKTIHNENSSRFGKFIRLFLSKDGKLKRAQVECYLLEKSRVVAQEKGERGFHIFYQLLSTALPSNMRKHLHLSCSGYKFLNENLSTLIDDSREMHLTNRHLLDLGIDEANRLRVYEIVAACLLIGEIDFNERSGMDISFVRDREKLTWTAELIGVRADSLESSLTNPEMEVNGRSVKKNQNLAKTLTAAGGLSKLLYERLFKWILKRCNDAINSTSNGDNDGNYIGVLDMAGFEMMTINSFEQLCINYTNERLQQLFNHYMFVKERKEYEEEGIEWIADDFALDLEATIQLCDQNLGIFSLLEEECVVPNGKESRFLDKILDKHKSHPSLLRVKHSQKSSIIKHFAVSHYAGQVDYNVDRWLEKNKDTVDRSVIEMLSTSIHPLVRELVAADETSIVPRNGGRRPSMRAPSCSTVSFIYRQQLSSLVSLLENSQSHFVRCILPNRERQPLKIDRPLVLHQLRCNGVLEGVRICRKGFPTKLPFDSFISRYRFLSTQSMRLNWNGREAALCLCEEVLRNEEDSYRIGKNRVLLRVGVVAKLENQRSKRISHLICGLQANIKWYAVQNKLRILEEERESLVTVQHNIRLFSQLSNWEWFRLWSRVRPFINIERTKEKLEEAEKTIEKLTEEIAEKEKERRHMGMSMDRLRDKLEDSRMNEEKAGKKANEAIENLRREKKEMEEEMRSGEEMMSVLEKRFADQHKKVTKMSERLREYERKSEVLEMEKNELEKEVKRLTALLEREMSERRMIENEYTELISRFDQLESVQERLHEERNNMQIELTKAQVERDELIERLKRQSDSINELQRNMADMTSRVSRTDGLVNEEKKKRRKIEGMVEEMKEIIADREGRIIKLKEKCDKMKEQGREGEKTIKRLEKKLDEKEEVMKECLDQLKTAHKQKVSEMNEIVDDLKRKNSTLEREKASRSMTDSIFERESSIDSDYGASSGYNLRRSSSRLLSRQTSFSSVMSVSSMSSLRTLSRRMTEPMPEVPPPLMRSPSVLIETERKLSDLERLNQSLTTDLGLAKREIEVYKMTISSLEGEKTQAVKQANNAAIRCEDAERRLEIDEGKIGSLQTRLDKTQSDVEEWRRRWEEGNSGHSEEINSTRKKLMQKIDILEDDKRKADHKNGMAERANEELRKDIERLSNQLDNFKEKLAQAEKCTDSHVVVGENWQSRFYEAESEIQSLRDDNGILKGKIQRLYRQITLLTQDDDTTQIVSHMENKIDNRD</sequence>
<evidence type="ECO:0000313" key="12">
    <source>
        <dbReference type="EMBL" id="GMT23573.1"/>
    </source>
</evidence>
<feature type="domain" description="Myosin motor" evidence="11">
    <location>
        <begin position="100"/>
        <end position="783"/>
    </location>
</feature>
<keyword evidence="13" id="KW-1185">Reference proteome</keyword>
<keyword evidence="5 8" id="KW-0518">Myosin</keyword>
<protein>
    <recommendedName>
        <fullName evidence="11">Myosin motor domain-containing protein</fullName>
    </recommendedName>
</protein>
<evidence type="ECO:0000256" key="1">
    <source>
        <dbReference type="ARBA" id="ARBA00008314"/>
    </source>
</evidence>
<dbReference type="GO" id="GO:0016020">
    <property type="term" value="C:membrane"/>
    <property type="evidence" value="ECO:0007669"/>
    <property type="project" value="TreeGrafter"/>
</dbReference>
<feature type="region of interest" description="Disordered" evidence="10">
    <location>
        <begin position="890"/>
        <end position="922"/>
    </location>
</feature>
<feature type="non-terminal residue" evidence="12">
    <location>
        <position position="1467"/>
    </location>
</feature>
<proteinExistence type="inferred from homology"/>
<reference evidence="12" key="1">
    <citation type="submission" date="2023-10" db="EMBL/GenBank/DDBJ databases">
        <title>Genome assembly of Pristionchus species.</title>
        <authorList>
            <person name="Yoshida K."/>
            <person name="Sommer R.J."/>
        </authorList>
    </citation>
    <scope>NUCLEOTIDE SEQUENCE</scope>
    <source>
        <strain evidence="12">RS5133</strain>
    </source>
</reference>
<keyword evidence="4 9" id="KW-0175">Coiled coil</keyword>
<feature type="binding site" evidence="8">
    <location>
        <begin position="193"/>
        <end position="200"/>
    </location>
    <ligand>
        <name>ATP</name>
        <dbReference type="ChEBI" id="CHEBI:30616"/>
    </ligand>
</feature>
<comment type="similarity">
    <text evidence="1 8">Belongs to the TRAFAC class myosin-kinesin ATPase superfamily. Myosin family.</text>
</comment>
<keyword evidence="3 8" id="KW-0067">ATP-binding</keyword>
<evidence type="ECO:0000256" key="8">
    <source>
        <dbReference type="PROSITE-ProRule" id="PRU00782"/>
    </source>
</evidence>
<evidence type="ECO:0000259" key="11">
    <source>
        <dbReference type="PROSITE" id="PS51456"/>
    </source>
</evidence>
<evidence type="ECO:0000256" key="9">
    <source>
        <dbReference type="SAM" id="Coils"/>
    </source>
</evidence>
<dbReference type="PANTHER" id="PTHR13140:SF857">
    <property type="entry name" value="MYOSIN-11"/>
    <property type="match status" value="1"/>
</dbReference>
<dbReference type="InterPro" id="IPR036961">
    <property type="entry name" value="Kinesin_motor_dom_sf"/>
</dbReference>
<dbReference type="Gene3D" id="1.20.120.720">
    <property type="entry name" value="Myosin VI head, motor domain, U50 subdomain"/>
    <property type="match status" value="1"/>
</dbReference>
<dbReference type="GO" id="GO:0007015">
    <property type="term" value="P:actin filament organization"/>
    <property type="evidence" value="ECO:0007669"/>
    <property type="project" value="TreeGrafter"/>
</dbReference>
<dbReference type="GO" id="GO:0005524">
    <property type="term" value="F:ATP binding"/>
    <property type="evidence" value="ECO:0007669"/>
    <property type="project" value="UniProtKB-UniRule"/>
</dbReference>
<dbReference type="InterPro" id="IPR027417">
    <property type="entry name" value="P-loop_NTPase"/>
</dbReference>
<evidence type="ECO:0000256" key="10">
    <source>
        <dbReference type="SAM" id="MobiDB-lite"/>
    </source>
</evidence>
<dbReference type="GO" id="GO:0000146">
    <property type="term" value="F:microfilament motor activity"/>
    <property type="evidence" value="ECO:0007669"/>
    <property type="project" value="TreeGrafter"/>
</dbReference>
<gene>
    <name evidence="12" type="ORF">PFISCL1PPCAC_14870</name>
</gene>
<dbReference type="SUPFAM" id="SSF52540">
    <property type="entry name" value="P-loop containing nucleoside triphosphate hydrolases"/>
    <property type="match status" value="1"/>
</dbReference>
<evidence type="ECO:0000256" key="4">
    <source>
        <dbReference type="ARBA" id="ARBA00023054"/>
    </source>
</evidence>
<evidence type="ECO:0000256" key="2">
    <source>
        <dbReference type="ARBA" id="ARBA00022741"/>
    </source>
</evidence>
<keyword evidence="6 8" id="KW-0505">Motor protein</keyword>
<evidence type="ECO:0000256" key="3">
    <source>
        <dbReference type="ARBA" id="ARBA00022840"/>
    </source>
</evidence>
<keyword evidence="7 8" id="KW-0009">Actin-binding</keyword>
<dbReference type="GO" id="GO:0016459">
    <property type="term" value="C:myosin complex"/>
    <property type="evidence" value="ECO:0007669"/>
    <property type="project" value="UniProtKB-KW"/>
</dbReference>
<feature type="region of interest" description="Actin-binding" evidence="8">
    <location>
        <begin position="661"/>
        <end position="683"/>
    </location>
</feature>
<evidence type="ECO:0000256" key="6">
    <source>
        <dbReference type="ARBA" id="ARBA00023175"/>
    </source>
</evidence>
<dbReference type="Gene3D" id="3.40.850.10">
    <property type="entry name" value="Kinesin motor domain"/>
    <property type="match status" value="1"/>
</dbReference>
<dbReference type="Gene3D" id="1.10.287.1490">
    <property type="match status" value="1"/>
</dbReference>
<dbReference type="PANTHER" id="PTHR13140">
    <property type="entry name" value="MYOSIN"/>
    <property type="match status" value="1"/>
</dbReference>
<evidence type="ECO:0000256" key="5">
    <source>
        <dbReference type="ARBA" id="ARBA00023123"/>
    </source>
</evidence>
<evidence type="ECO:0000256" key="7">
    <source>
        <dbReference type="ARBA" id="ARBA00023203"/>
    </source>
</evidence>
<feature type="coiled-coil region" evidence="9">
    <location>
        <begin position="1239"/>
        <end position="1400"/>
    </location>
</feature>
<dbReference type="InterPro" id="IPR001609">
    <property type="entry name" value="Myosin_head_motor_dom-like"/>
</dbReference>
<name>A0AAV5VYX0_9BILA</name>
<keyword evidence="2 8" id="KW-0547">Nucleotide-binding</keyword>